<reference evidence="1 2" key="1">
    <citation type="submission" date="2018-07" db="EMBL/GenBank/DDBJ databases">
        <title>Freshwater and sediment microbial communities from various areas in North America, analyzing microbe dynamics in response to fracking.</title>
        <authorList>
            <person name="Lamendella R."/>
        </authorList>
    </citation>
    <scope>NUCLEOTIDE SEQUENCE [LARGE SCALE GENOMIC DNA]</scope>
    <source>
        <strain evidence="1 2">160A</strain>
    </source>
</reference>
<sequence length="198" mass="22402">MSNVIGMMVLVDSAALLKDSRIKALVNTDLTTSEPPVFTINEDDQFSPFIYMMADRRHVVNGQGTNSLTIKAAPGDELRWWETNISKHSPFEVMIKEVSPAPHSNPEWRDIFHHTPGIHPVGNEENRAIGLKGTDLFWAAAFADYKYHAQIKADTHLNASNINLDYHIDLQIIDKSHPEGKPVCIFRWFPKIQLQEAS</sequence>
<dbReference type="Gene3D" id="2.60.40.3910">
    <property type="entry name" value="Inclusion body protein"/>
    <property type="match status" value="1"/>
</dbReference>
<dbReference type="OrthoDB" id="1122461at2"/>
<comment type="caution">
    <text evidence="1">The sequence shown here is derived from an EMBL/GenBank/DDBJ whole genome shotgun (WGS) entry which is preliminary data.</text>
</comment>
<gene>
    <name evidence="1" type="ORF">DFO77_101206</name>
</gene>
<protein>
    <submittedName>
        <fullName evidence="1">Inclusion body protein</fullName>
    </submittedName>
</protein>
<keyword evidence="2" id="KW-1185">Reference proteome</keyword>
<evidence type="ECO:0000313" key="2">
    <source>
        <dbReference type="Proteomes" id="UP000252733"/>
    </source>
</evidence>
<dbReference type="Proteomes" id="UP000252733">
    <property type="component" value="Unassembled WGS sequence"/>
</dbReference>
<accession>A0A2T0XSS0</accession>
<dbReference type="AlphaFoldDB" id="A0A2T0XSS0"/>
<evidence type="ECO:0000313" key="1">
    <source>
        <dbReference type="EMBL" id="RCW39436.1"/>
    </source>
</evidence>
<proteinExistence type="predicted"/>
<name>A0A2T0XSS0_9BACT</name>
<dbReference type="Pfam" id="PF12306">
    <property type="entry name" value="PixA"/>
    <property type="match status" value="1"/>
</dbReference>
<dbReference type="InterPro" id="IPR021087">
    <property type="entry name" value="Uncharacterised_PixA/AidA"/>
</dbReference>
<dbReference type="InterPro" id="IPR038712">
    <property type="entry name" value="PixA-like_sf"/>
</dbReference>
<dbReference type="EMBL" id="QPIZ01000001">
    <property type="protein sequence ID" value="RCW39436.1"/>
    <property type="molecule type" value="Genomic_DNA"/>
</dbReference>
<organism evidence="1 2">
    <name type="scientific">Marinilabilia salmonicolor</name>
    <dbReference type="NCBI Taxonomy" id="989"/>
    <lineage>
        <taxon>Bacteria</taxon>
        <taxon>Pseudomonadati</taxon>
        <taxon>Bacteroidota</taxon>
        <taxon>Bacteroidia</taxon>
        <taxon>Marinilabiliales</taxon>
        <taxon>Marinilabiliaceae</taxon>
        <taxon>Marinilabilia</taxon>
    </lineage>
</organism>
<dbReference type="RefSeq" id="WP_106151313.1">
    <property type="nucleotide sequence ID" value="NZ_PVTS01000001.1"/>
</dbReference>